<dbReference type="Pfam" id="PF04041">
    <property type="entry name" value="Glyco_hydro_130"/>
    <property type="match status" value="1"/>
</dbReference>
<accession>A0AAE3AWA9</accession>
<dbReference type="PANTHER" id="PTHR35279">
    <property type="match status" value="1"/>
</dbReference>
<evidence type="ECO:0008006" key="6">
    <source>
        <dbReference type="Google" id="ProtNLM"/>
    </source>
</evidence>
<keyword evidence="2" id="KW-0808">Transferase</keyword>
<reference evidence="4 5" key="1">
    <citation type="submission" date="2021-10" db="EMBL/GenBank/DDBJ databases">
        <title>Anaerobic single-cell dispensing facilitates the cultivation of human gut bacteria.</title>
        <authorList>
            <person name="Afrizal A."/>
        </authorList>
    </citation>
    <scope>NUCLEOTIDE SEQUENCE [LARGE SCALE GENOMIC DNA]</scope>
    <source>
        <strain evidence="4 5">CLA-AA-H244</strain>
    </source>
</reference>
<dbReference type="RefSeq" id="WP_308729090.1">
    <property type="nucleotide sequence ID" value="NZ_JAJEQF010000059.1"/>
</dbReference>
<evidence type="ECO:0000256" key="2">
    <source>
        <dbReference type="ARBA" id="ARBA00022679"/>
    </source>
</evidence>
<keyword evidence="1" id="KW-0328">Glycosyltransferase</keyword>
<dbReference type="AlphaFoldDB" id="A0AAE3AWA9"/>
<comment type="caution">
    <text evidence="4">The sequence shown here is derived from an EMBL/GenBank/DDBJ whole genome shotgun (WGS) entry which is preliminary data.</text>
</comment>
<dbReference type="EMBL" id="JAJEQF010000059">
    <property type="protein sequence ID" value="MCC2169063.1"/>
    <property type="molecule type" value="Genomic_DNA"/>
</dbReference>
<dbReference type="PANTHER" id="PTHR35279:SF1">
    <property type="entry name" value="ARABINANASE_LEVANSUCRASE_INVERTASE"/>
    <property type="match status" value="1"/>
</dbReference>
<dbReference type="InterPro" id="IPR023296">
    <property type="entry name" value="Glyco_hydro_beta-prop_sf"/>
</dbReference>
<comment type="similarity">
    <text evidence="3">Belongs to the glycosyl hydrolase 130 family.</text>
</comment>
<name>A0AAE3AWA9_9FIRM</name>
<evidence type="ECO:0000313" key="4">
    <source>
        <dbReference type="EMBL" id="MCC2169063.1"/>
    </source>
</evidence>
<organism evidence="4 5">
    <name type="scientific">Gallintestinimicrobium propionicum</name>
    <dbReference type="NCBI Taxonomy" id="2981770"/>
    <lineage>
        <taxon>Bacteria</taxon>
        <taxon>Bacillati</taxon>
        <taxon>Bacillota</taxon>
        <taxon>Clostridia</taxon>
        <taxon>Lachnospirales</taxon>
        <taxon>Lachnospiraceae</taxon>
        <taxon>Gallintestinimicrobium</taxon>
    </lineage>
</organism>
<keyword evidence="5" id="KW-1185">Reference proteome</keyword>
<proteinExistence type="inferred from homology"/>
<gene>
    <name evidence="4" type="ORF">LKD45_15460</name>
</gene>
<dbReference type="Proteomes" id="UP001199355">
    <property type="component" value="Unassembled WGS sequence"/>
</dbReference>
<evidence type="ECO:0000256" key="3">
    <source>
        <dbReference type="ARBA" id="ARBA00024356"/>
    </source>
</evidence>
<dbReference type="InterPro" id="IPR007184">
    <property type="entry name" value="Mannoside_phosphorylase"/>
</dbReference>
<protein>
    <recommendedName>
        <fullName evidence="6">Glycosyl hydrolase family 32 N-terminal domain-containing protein</fullName>
    </recommendedName>
</protein>
<dbReference type="Gene3D" id="2.115.10.20">
    <property type="entry name" value="Glycosyl hydrolase domain, family 43"/>
    <property type="match status" value="3"/>
</dbReference>
<evidence type="ECO:0000313" key="5">
    <source>
        <dbReference type="Proteomes" id="UP001199355"/>
    </source>
</evidence>
<dbReference type="GO" id="GO:0016757">
    <property type="term" value="F:glycosyltransferase activity"/>
    <property type="evidence" value="ECO:0007669"/>
    <property type="project" value="UniProtKB-KW"/>
</dbReference>
<sequence>MNIIQRVENRITLDVRRALNRRTAYAYSPENDGWIKYGLPVLGGENGTFYDPFVRRIDGHYVMMVSHRNTKSIVRCDSKDGVHWSNPVSVLNANEESGWENRVNRACYWIKDGVWYLWYTGMTVNEAKIGLAISKDGYHFERYQKKPIIMPTESYEKGAVMNPCVLWDDADSIFKMWYSAGEKFEPDVLCLATSKDGVNWEKYKNNPVFMHGVNMYDQCKVGGCDIVKINERYLQFYIGYENIDNARICMAESADGIHWERNKLNPILSPTKSAWDSDAVYKPSVCLDAAENKAYLWYNGRKGHDEYIGFATKKL</sequence>
<dbReference type="SUPFAM" id="SSF75005">
    <property type="entry name" value="Arabinanase/levansucrase/invertase"/>
    <property type="match status" value="3"/>
</dbReference>
<evidence type="ECO:0000256" key="1">
    <source>
        <dbReference type="ARBA" id="ARBA00022676"/>
    </source>
</evidence>